<dbReference type="FunFam" id="3.40.50.720:FF:000084">
    <property type="entry name" value="Short-chain dehydrogenase reductase"/>
    <property type="match status" value="1"/>
</dbReference>
<sequence>MAALAGKVAIITGGSKGIGKATALRLAHDGAKVVIQYLSDDKGAQEVVNAIGEQNALAVKGNAGSVADSDELIRHALEKFGQIDILIANAGSLPIRDLANTSEQDFNDCMDTNVKGPYFLIQKAVPHLRPAARIILVSTTLCHVSTVSPPYLLYLATKGAIEQMVRVLAKDLGPKGITINAVAPGPTDTEMFTRGKSESVLNTIKSLIPQGRLGTPEEIAESMAFFSSPASGWVSGQVLRVNGGMA</sequence>
<dbReference type="InterPro" id="IPR002347">
    <property type="entry name" value="SDR_fam"/>
</dbReference>
<dbReference type="EMBL" id="MDYP01000065">
    <property type="protein sequence ID" value="OQD99329.1"/>
    <property type="molecule type" value="Genomic_DNA"/>
</dbReference>
<evidence type="ECO:0000313" key="5">
    <source>
        <dbReference type="Proteomes" id="UP000191518"/>
    </source>
</evidence>
<gene>
    <name evidence="4" type="ORF">PENVUL_c065G04731</name>
</gene>
<accession>A0A1V6RD41</accession>
<keyword evidence="3" id="KW-0560">Oxidoreductase</keyword>
<dbReference type="PRINTS" id="PR00081">
    <property type="entry name" value="GDHRDH"/>
</dbReference>
<evidence type="ECO:0000313" key="4">
    <source>
        <dbReference type="EMBL" id="OQD99329.1"/>
    </source>
</evidence>
<comment type="similarity">
    <text evidence="1">Belongs to the short-chain dehydrogenases/reductases (SDR) family.</text>
</comment>
<dbReference type="PANTHER" id="PTHR48107">
    <property type="entry name" value="NADPH-DEPENDENT ALDEHYDE REDUCTASE-LIKE PROTEIN, CHLOROPLASTIC-RELATED"/>
    <property type="match status" value="1"/>
</dbReference>
<dbReference type="STRING" id="29845.A0A1V6RD41"/>
<protein>
    <submittedName>
        <fullName evidence="4">Uncharacterized protein</fullName>
    </submittedName>
</protein>
<name>A0A1V6RD41_9EURO</name>
<dbReference type="Proteomes" id="UP000191518">
    <property type="component" value="Unassembled WGS sequence"/>
</dbReference>
<evidence type="ECO:0000256" key="3">
    <source>
        <dbReference type="ARBA" id="ARBA00023002"/>
    </source>
</evidence>
<dbReference type="PANTHER" id="PTHR48107:SF7">
    <property type="entry name" value="RE15974P"/>
    <property type="match status" value="1"/>
</dbReference>
<dbReference type="Gene3D" id="3.40.50.720">
    <property type="entry name" value="NAD(P)-binding Rossmann-like Domain"/>
    <property type="match status" value="1"/>
</dbReference>
<dbReference type="AlphaFoldDB" id="A0A1V6RD41"/>
<dbReference type="GO" id="GO:0016614">
    <property type="term" value="F:oxidoreductase activity, acting on CH-OH group of donors"/>
    <property type="evidence" value="ECO:0007669"/>
    <property type="project" value="UniProtKB-ARBA"/>
</dbReference>
<evidence type="ECO:0000256" key="2">
    <source>
        <dbReference type="ARBA" id="ARBA00022857"/>
    </source>
</evidence>
<organism evidence="4 5">
    <name type="scientific">Penicillium vulpinum</name>
    <dbReference type="NCBI Taxonomy" id="29845"/>
    <lineage>
        <taxon>Eukaryota</taxon>
        <taxon>Fungi</taxon>
        <taxon>Dikarya</taxon>
        <taxon>Ascomycota</taxon>
        <taxon>Pezizomycotina</taxon>
        <taxon>Eurotiomycetes</taxon>
        <taxon>Eurotiomycetidae</taxon>
        <taxon>Eurotiales</taxon>
        <taxon>Aspergillaceae</taxon>
        <taxon>Penicillium</taxon>
    </lineage>
</organism>
<proteinExistence type="inferred from homology"/>
<comment type="caution">
    <text evidence="4">The sequence shown here is derived from an EMBL/GenBank/DDBJ whole genome shotgun (WGS) entry which is preliminary data.</text>
</comment>
<reference evidence="5" key="1">
    <citation type="journal article" date="2017" name="Nat. Microbiol.">
        <title>Global analysis of biosynthetic gene clusters reveals vast potential of secondary metabolite production in Penicillium species.</title>
        <authorList>
            <person name="Nielsen J.C."/>
            <person name="Grijseels S."/>
            <person name="Prigent S."/>
            <person name="Ji B."/>
            <person name="Dainat J."/>
            <person name="Nielsen K.F."/>
            <person name="Frisvad J.C."/>
            <person name="Workman M."/>
            <person name="Nielsen J."/>
        </authorList>
    </citation>
    <scope>NUCLEOTIDE SEQUENCE [LARGE SCALE GENOMIC DNA]</scope>
    <source>
        <strain evidence="5">IBT 29486</strain>
    </source>
</reference>
<dbReference type="SUPFAM" id="SSF51735">
    <property type="entry name" value="NAD(P)-binding Rossmann-fold domains"/>
    <property type="match status" value="1"/>
</dbReference>
<dbReference type="Pfam" id="PF13561">
    <property type="entry name" value="adh_short_C2"/>
    <property type="match status" value="1"/>
</dbReference>
<evidence type="ECO:0000256" key="1">
    <source>
        <dbReference type="ARBA" id="ARBA00006484"/>
    </source>
</evidence>
<keyword evidence="2" id="KW-0521">NADP</keyword>
<dbReference type="InterPro" id="IPR036291">
    <property type="entry name" value="NAD(P)-bd_dom_sf"/>
</dbReference>
<keyword evidence="5" id="KW-1185">Reference proteome</keyword>